<dbReference type="PANTHER" id="PTHR10773">
    <property type="entry name" value="DNA-DIRECTED RNA POLYMERASES I, II, AND III SUBUNIT RPABC2"/>
    <property type="match status" value="1"/>
</dbReference>
<feature type="compositionally biased region" description="Basic and acidic residues" evidence="2">
    <location>
        <begin position="185"/>
        <end position="197"/>
    </location>
</feature>
<keyword evidence="1" id="KW-0175">Coiled coil</keyword>
<gene>
    <name evidence="4" type="ORF">CEUTPL_LOCUS400</name>
</gene>
<evidence type="ECO:0000259" key="3">
    <source>
        <dbReference type="Pfam" id="PF25273"/>
    </source>
</evidence>
<reference evidence="4" key="1">
    <citation type="submission" date="2022-01" db="EMBL/GenBank/DDBJ databases">
        <authorList>
            <person name="King R."/>
        </authorList>
    </citation>
    <scope>NUCLEOTIDE SEQUENCE</scope>
</reference>
<feature type="domain" description="DUF7869" evidence="3">
    <location>
        <begin position="649"/>
        <end position="748"/>
    </location>
</feature>
<feature type="compositionally biased region" description="Basic and acidic residues" evidence="2">
    <location>
        <begin position="262"/>
        <end position="271"/>
    </location>
</feature>
<feature type="region of interest" description="Disordered" evidence="2">
    <location>
        <begin position="237"/>
        <end position="316"/>
    </location>
</feature>
<dbReference type="AlphaFoldDB" id="A0A9N9MCU9"/>
<name>A0A9N9MCU9_9CUCU</name>
<dbReference type="EMBL" id="OU892277">
    <property type="protein sequence ID" value="CAG9759655.1"/>
    <property type="molecule type" value="Genomic_DNA"/>
</dbReference>
<dbReference type="Proteomes" id="UP001152799">
    <property type="component" value="Chromosome 1"/>
</dbReference>
<dbReference type="InterPro" id="IPR057191">
    <property type="entry name" value="DUF7869"/>
</dbReference>
<protein>
    <recommendedName>
        <fullName evidence="3">DUF7869 domain-containing protein</fullName>
    </recommendedName>
</protein>
<accession>A0A9N9MCU9</accession>
<evidence type="ECO:0000313" key="4">
    <source>
        <dbReference type="EMBL" id="CAG9759655.1"/>
    </source>
</evidence>
<feature type="region of interest" description="Disordered" evidence="2">
    <location>
        <begin position="169"/>
        <end position="215"/>
    </location>
</feature>
<dbReference type="OrthoDB" id="6776127at2759"/>
<feature type="compositionally biased region" description="Acidic residues" evidence="2">
    <location>
        <begin position="282"/>
        <end position="296"/>
    </location>
</feature>
<feature type="compositionally biased region" description="Acidic residues" evidence="2">
    <location>
        <begin position="251"/>
        <end position="261"/>
    </location>
</feature>
<evidence type="ECO:0000256" key="2">
    <source>
        <dbReference type="SAM" id="MobiDB-lite"/>
    </source>
</evidence>
<proteinExistence type="predicted"/>
<sequence>MSGSRGKKILDILAKQFQESRQENEGTMNVVSAEKTNNDLEAPIVIGIGFPEIIQDNLFEAGSTAFLKKSVQDGPGSHDSSLKTVPQNSFELRSPAVLRNSTQVESENHDSGLKTDEVASFETDALFFSPAPLSRVQINTAQSSEPGPSGICRQNLKYKLRKVDGKSYAISPVNSGESDCDDSDKDPGYCDNKENKKPKFQATTSSSESSSEEECLIKKVSVMTQIKTQETVKMKKMENVNYRQLPRGESNCDDSDEDPRDCEDKENKKSQFEATTSSSESSSEEEVLMETANEEIESPKKKGKKRKSNPQNWSVKKAKIRRNLGLSYVSTSKSRREYPEKKMRPPCGEKCKLQCSAKINEEQRQQIFRSYWALGDSHKQRCFIAGCMTTIKPKYRYSSTENHRNFNNAFYFDLKGRIRVCKTFFKATLDINDRPIRTVLAKKKETGVVEPDLRGHNPHPTLPAEIKDGVRKHIESIPKIESHYLRAQTTRHYVDGSKSLADIWRDYKTDCIQAGKQFANLCMFSNIFNNEYNISFYTPKKDQCELCTAYTNASAEDKEKLKLKYEKHQKEKELSREEKKQDKLKVSKNYVVAVYDLQAVLPCPRGDVSVFYYKSKLNTFNFTITELTTKNTECYVWHEGEGKRGVEEIASCVLMFIEKTVQTMQENFDLTFYSDNCSGQQKNKFMVAMYYFAIMKFPQIKSISHKYLITGHTQNEGDSVHSVIERQIKRALKGGPIYIPGQYAQLIRSAKKNGTPYQVNELCHKDFYNIKTLNEQLQINLGSLKRTEVKVLMIDRNNLDKLFIKTSYEASEYQEINIKKRSLEINPNIPTLKSLYKKKLNLKESKKEDLLSLLHANHIKRFYANFYENL</sequence>
<dbReference type="Pfam" id="PF25273">
    <property type="entry name" value="DUF7869"/>
    <property type="match status" value="1"/>
</dbReference>
<organism evidence="4 5">
    <name type="scientific">Ceutorhynchus assimilis</name>
    <name type="common">cabbage seed weevil</name>
    <dbReference type="NCBI Taxonomy" id="467358"/>
    <lineage>
        <taxon>Eukaryota</taxon>
        <taxon>Metazoa</taxon>
        <taxon>Ecdysozoa</taxon>
        <taxon>Arthropoda</taxon>
        <taxon>Hexapoda</taxon>
        <taxon>Insecta</taxon>
        <taxon>Pterygota</taxon>
        <taxon>Neoptera</taxon>
        <taxon>Endopterygota</taxon>
        <taxon>Coleoptera</taxon>
        <taxon>Polyphaga</taxon>
        <taxon>Cucujiformia</taxon>
        <taxon>Curculionidae</taxon>
        <taxon>Ceutorhynchinae</taxon>
        <taxon>Ceutorhynchus</taxon>
    </lineage>
</organism>
<keyword evidence="5" id="KW-1185">Reference proteome</keyword>
<evidence type="ECO:0000313" key="5">
    <source>
        <dbReference type="Proteomes" id="UP001152799"/>
    </source>
</evidence>
<evidence type="ECO:0000256" key="1">
    <source>
        <dbReference type="SAM" id="Coils"/>
    </source>
</evidence>
<dbReference type="PANTHER" id="PTHR10773:SF19">
    <property type="match status" value="1"/>
</dbReference>
<feature type="coiled-coil region" evidence="1">
    <location>
        <begin position="558"/>
        <end position="587"/>
    </location>
</feature>